<feature type="compositionally biased region" description="Polar residues" evidence="2">
    <location>
        <begin position="20"/>
        <end position="30"/>
    </location>
</feature>
<dbReference type="PANTHER" id="PTHR12630:SF1">
    <property type="entry name" value="GLUCOSIDASE 2 SUBUNIT BETA"/>
    <property type="match status" value="1"/>
</dbReference>
<feature type="region of interest" description="Disordered" evidence="2">
    <location>
        <begin position="139"/>
        <end position="158"/>
    </location>
</feature>
<feature type="region of interest" description="Disordered" evidence="2">
    <location>
        <begin position="1"/>
        <end position="41"/>
    </location>
</feature>
<protein>
    <recommendedName>
        <fullName evidence="3">Glucosidase II beta subunit N-terminal domain-containing protein</fullName>
    </recommendedName>
</protein>
<keyword evidence="1" id="KW-0175">Coiled coil</keyword>
<evidence type="ECO:0000313" key="5">
    <source>
        <dbReference type="Proteomes" id="UP000654075"/>
    </source>
</evidence>
<dbReference type="PANTHER" id="PTHR12630">
    <property type="entry name" value="N-LINKED OLIGOSACCHARIDE PROCESSING"/>
    <property type="match status" value="1"/>
</dbReference>
<feature type="compositionally biased region" description="Low complexity" evidence="2">
    <location>
        <begin position="99"/>
        <end position="116"/>
    </location>
</feature>
<feature type="coiled-coil region" evidence="1">
    <location>
        <begin position="334"/>
        <end position="361"/>
    </location>
</feature>
<comment type="caution">
    <text evidence="4">The sequence shown here is derived from an EMBL/GenBank/DDBJ whole genome shotgun (WGS) entry which is preliminary data.</text>
</comment>
<dbReference type="EMBL" id="CAJNNV010024867">
    <property type="protein sequence ID" value="CAE8610939.1"/>
    <property type="molecule type" value="Genomic_DNA"/>
</dbReference>
<reference evidence="4" key="1">
    <citation type="submission" date="2021-02" db="EMBL/GenBank/DDBJ databases">
        <authorList>
            <person name="Dougan E. K."/>
            <person name="Rhodes N."/>
            <person name="Thang M."/>
            <person name="Chan C."/>
        </authorList>
    </citation>
    <scope>NUCLEOTIDE SEQUENCE</scope>
</reference>
<feature type="domain" description="Glucosidase II beta subunit N-terminal" evidence="3">
    <location>
        <begin position="638"/>
        <end position="773"/>
    </location>
</feature>
<dbReference type="InterPro" id="IPR028146">
    <property type="entry name" value="PRKCSH_N"/>
</dbReference>
<dbReference type="AlphaFoldDB" id="A0A813F9M6"/>
<dbReference type="OrthoDB" id="28322at2759"/>
<dbReference type="Proteomes" id="UP000654075">
    <property type="component" value="Unassembled WGS sequence"/>
</dbReference>
<gene>
    <name evidence="4" type="ORF">PGLA1383_LOCUS28748</name>
</gene>
<dbReference type="GO" id="GO:0006491">
    <property type="term" value="P:N-glycan processing"/>
    <property type="evidence" value="ECO:0007669"/>
    <property type="project" value="TreeGrafter"/>
</dbReference>
<dbReference type="Pfam" id="PF12999">
    <property type="entry name" value="PRKCSH-like"/>
    <property type="match status" value="1"/>
</dbReference>
<keyword evidence="5" id="KW-1185">Reference proteome</keyword>
<evidence type="ECO:0000256" key="2">
    <source>
        <dbReference type="SAM" id="MobiDB-lite"/>
    </source>
</evidence>
<dbReference type="InterPro" id="IPR039794">
    <property type="entry name" value="Gtb1-like"/>
</dbReference>
<evidence type="ECO:0000256" key="1">
    <source>
        <dbReference type="SAM" id="Coils"/>
    </source>
</evidence>
<proteinExistence type="predicted"/>
<dbReference type="GO" id="GO:0017177">
    <property type="term" value="C:glucosidase II complex"/>
    <property type="evidence" value="ECO:0007669"/>
    <property type="project" value="TreeGrafter"/>
</dbReference>
<feature type="region of interest" description="Disordered" evidence="2">
    <location>
        <begin position="54"/>
        <end position="116"/>
    </location>
</feature>
<accession>A0A813F9M6</accession>
<sequence length="982" mass="105757">MQEEEEPPQTPPRGGRQHQSEVSTSASSRGSRVGRDALLDENERLRRELEELRQLKASVEQPPKAAVATQSPRLQRRGYGPRFSIRSWMGERNEQLAFGGSESSSSGASGPGVLESASAAGSSAASSSSILVATEAAPGLKEATARRRTEAQDWLGPRPYFSTSSTKALADGVNGGGWRWDTSCDVQRMILEAGSSLAAGGDEGAAYLSLCQAFAAHLRRQDRVHLGFSATMPPFFALLRSGANSGAALTSCAALFRRLKAAARFGDKPPTTRPDGMTRWDFVRELCAQAGLSLDLARLAYAQRRDQRRRRTEVGTTAESSELLIGSDELQSVLARAGRHLRAAQIDIERLRDEAEILGNQQEVMHRVPLPMVSASAPSGRSLPEGGGGAQSVEAVGDALFGSEALPLPIADDAAEDLEEQPGLPKATTLAAEDGLLIGINYEGVVDELLIPNFGQFLDKQLLPLYVGDIPFAVLRWTPRADAPHLTGIGRDAGLVISSGQDCPPDDWWDNSLAGRTDGFAKGGVLPMQSQLHALLLSTEAYSELALQSSFPRLAANNQDVWIFWSIIVDCLWTAEMSSRLGRLAGDGQALTSPHVVLVSAALLVSFLCSTLVLLTVTLWIAAEGQIKGAGRYDSVLRGEAFRCLDGSTEVPSVFVNDDSCDCPDGSDEPGTAACAGLPGASFFCRNEGSVPRLLYSSRVNDGICDCCDGSDEATAAPGSPSSCPNTCRAEGDAARAEQQLQQAAAREGLRLQRGWEQQAAEEVSKWRSEKERLVQEGLPQLKEVLQEATRQRDVALEAHVQPSEGSLATRTSGQRQVDPNLLFWEDFEGVSGSDTLGHWVRAAGGSAIVVKDPKRKRGNVMSMLRCAWGGDVFSTNGFSCSTKQRCKVSYWALGAPWQGFSTGTKRTEEALLDAHSWLAVPKSSDGFKDRLLATNLSDDWARGWVYYEYEFPAVDEFQMLGSDEVSFATKQVHFMLQAGGP</sequence>
<evidence type="ECO:0000313" key="4">
    <source>
        <dbReference type="EMBL" id="CAE8610939.1"/>
    </source>
</evidence>
<name>A0A813F9M6_POLGL</name>
<organism evidence="4 5">
    <name type="scientific">Polarella glacialis</name>
    <name type="common">Dinoflagellate</name>
    <dbReference type="NCBI Taxonomy" id="89957"/>
    <lineage>
        <taxon>Eukaryota</taxon>
        <taxon>Sar</taxon>
        <taxon>Alveolata</taxon>
        <taxon>Dinophyceae</taxon>
        <taxon>Suessiales</taxon>
        <taxon>Suessiaceae</taxon>
        <taxon>Polarella</taxon>
    </lineage>
</organism>
<evidence type="ECO:0000259" key="3">
    <source>
        <dbReference type="Pfam" id="PF12999"/>
    </source>
</evidence>